<gene>
    <name evidence="3" type="ORF">ACFOSS_04185</name>
</gene>
<dbReference type="InterPro" id="IPR029058">
    <property type="entry name" value="AB_hydrolase_fold"/>
</dbReference>
<protein>
    <submittedName>
        <fullName evidence="3">AcvB/VirJ family lysyl-phosphatidylglycerol hydrolase</fullName>
    </submittedName>
</protein>
<dbReference type="SUPFAM" id="SSF53474">
    <property type="entry name" value="alpha/beta-Hydrolases"/>
    <property type="match status" value="1"/>
</dbReference>
<dbReference type="InterPro" id="IPR011225">
    <property type="entry name" value="IV_sec_VirJ"/>
</dbReference>
<keyword evidence="1" id="KW-0732">Signal</keyword>
<dbReference type="InterPro" id="IPR010333">
    <property type="entry name" value="VirJ"/>
</dbReference>
<feature type="chain" id="PRO_5046241462" evidence="1">
    <location>
        <begin position="20"/>
        <end position="230"/>
    </location>
</feature>
<dbReference type="PIRSF" id="PIRSF029063">
    <property type="entry name" value="IV_sec_VirJ"/>
    <property type="match status" value="1"/>
</dbReference>
<organism evidence="3 4">
    <name type="scientific">Pseudaeromonas sharmana</name>
    <dbReference type="NCBI Taxonomy" id="328412"/>
    <lineage>
        <taxon>Bacteria</taxon>
        <taxon>Pseudomonadati</taxon>
        <taxon>Pseudomonadota</taxon>
        <taxon>Gammaproteobacteria</taxon>
        <taxon>Aeromonadales</taxon>
        <taxon>Aeromonadaceae</taxon>
        <taxon>Pseudaeromonas</taxon>
    </lineage>
</organism>
<evidence type="ECO:0000313" key="3">
    <source>
        <dbReference type="EMBL" id="MFC3912671.1"/>
    </source>
</evidence>
<evidence type="ECO:0000256" key="1">
    <source>
        <dbReference type="SAM" id="SignalP"/>
    </source>
</evidence>
<dbReference type="Pfam" id="PF06057">
    <property type="entry name" value="VirJ"/>
    <property type="match status" value="1"/>
</dbReference>
<feature type="domain" description="Bacterial virulence" evidence="2">
    <location>
        <begin position="41"/>
        <end position="229"/>
    </location>
</feature>
<keyword evidence="4" id="KW-1185">Reference proteome</keyword>
<dbReference type="GO" id="GO:0016787">
    <property type="term" value="F:hydrolase activity"/>
    <property type="evidence" value="ECO:0007669"/>
    <property type="project" value="UniProtKB-KW"/>
</dbReference>
<dbReference type="Gene3D" id="3.40.50.1820">
    <property type="entry name" value="alpha/beta hydrolase"/>
    <property type="match status" value="1"/>
</dbReference>
<dbReference type="RefSeq" id="WP_377150808.1">
    <property type="nucleotide sequence ID" value="NZ_JBHSAF010000002.1"/>
</dbReference>
<evidence type="ECO:0000259" key="2">
    <source>
        <dbReference type="Pfam" id="PF06057"/>
    </source>
</evidence>
<accession>A0ABV8CKQ7</accession>
<sequence length="230" mass="25620">MRLGGVVLWLLLWAVPATAADLASSLGVVSLPVSRDNQCPLVVFLSGDGGWAALDRGVSTRLQAAGCPVLGWSSLTYFWQRRTPDEVTADLVRLLDRYQSRSPQRRLALIGFSFGAEIVPFLINRLPQRYRQQLVLAAMLSPSTHSDFEIHVGDMLMSAGEQGYPTQPEVMRILDVPVLCMYGRDDDDPLQLCSRLQQQNVTGIGLPGGHHFEDDYPWMGQMLLSRLRPR</sequence>
<reference evidence="4" key="1">
    <citation type="journal article" date="2019" name="Int. J. Syst. Evol. Microbiol.">
        <title>The Global Catalogue of Microorganisms (GCM) 10K type strain sequencing project: providing services to taxonomists for standard genome sequencing and annotation.</title>
        <authorList>
            <consortium name="The Broad Institute Genomics Platform"/>
            <consortium name="The Broad Institute Genome Sequencing Center for Infectious Disease"/>
            <person name="Wu L."/>
            <person name="Ma J."/>
        </authorList>
    </citation>
    <scope>NUCLEOTIDE SEQUENCE [LARGE SCALE GENOMIC DNA]</scope>
    <source>
        <strain evidence="4">CCUG 54939</strain>
    </source>
</reference>
<dbReference type="Proteomes" id="UP001595692">
    <property type="component" value="Unassembled WGS sequence"/>
</dbReference>
<comment type="caution">
    <text evidence="3">The sequence shown here is derived from an EMBL/GenBank/DDBJ whole genome shotgun (WGS) entry which is preliminary data.</text>
</comment>
<feature type="signal peptide" evidence="1">
    <location>
        <begin position="1"/>
        <end position="19"/>
    </location>
</feature>
<proteinExistence type="predicted"/>
<keyword evidence="3" id="KW-0378">Hydrolase</keyword>
<dbReference type="EMBL" id="JBHSAF010000002">
    <property type="protein sequence ID" value="MFC3912671.1"/>
    <property type="molecule type" value="Genomic_DNA"/>
</dbReference>
<name>A0ABV8CKQ7_9GAMM</name>
<evidence type="ECO:0000313" key="4">
    <source>
        <dbReference type="Proteomes" id="UP001595692"/>
    </source>
</evidence>